<evidence type="ECO:0000256" key="8">
    <source>
        <dbReference type="ARBA" id="ARBA00022824"/>
    </source>
</evidence>
<comment type="catalytic activity">
    <reaction evidence="12 15">
        <text>an N-acylsphing-4-enine + H2O = sphing-4-enine + a fatty acid</text>
        <dbReference type="Rhea" id="RHEA:20856"/>
        <dbReference type="ChEBI" id="CHEBI:15377"/>
        <dbReference type="ChEBI" id="CHEBI:28868"/>
        <dbReference type="ChEBI" id="CHEBI:52639"/>
        <dbReference type="ChEBI" id="CHEBI:57756"/>
        <dbReference type="EC" id="3.5.1.23"/>
    </reaction>
</comment>
<evidence type="ECO:0000259" key="17">
    <source>
        <dbReference type="Pfam" id="PF17048"/>
    </source>
</evidence>
<comment type="cofactor">
    <cofactor evidence="14">
        <name>Zn(2+)</name>
        <dbReference type="ChEBI" id="CHEBI:29105"/>
    </cofactor>
    <text evidence="14">Binds 1 zinc ion per subunit.</text>
</comment>
<dbReference type="GO" id="GO:0042759">
    <property type="term" value="P:long-chain fatty acid biosynthetic process"/>
    <property type="evidence" value="ECO:0007669"/>
    <property type="project" value="TreeGrafter"/>
</dbReference>
<evidence type="ECO:0000256" key="11">
    <source>
        <dbReference type="ARBA" id="ARBA00023180"/>
    </source>
</evidence>
<evidence type="ECO:0000256" key="1">
    <source>
        <dbReference type="ARBA" id="ARBA00004240"/>
    </source>
</evidence>
<evidence type="ECO:0000256" key="3">
    <source>
        <dbReference type="ARBA" id="ARBA00004613"/>
    </source>
</evidence>
<accession>A0A8S0VDS1</accession>
<reference evidence="18 19" key="1">
    <citation type="submission" date="2019-12" db="EMBL/GenBank/DDBJ databases">
        <authorList>
            <person name="Alioto T."/>
            <person name="Alioto T."/>
            <person name="Gomez Garrido J."/>
        </authorList>
    </citation>
    <scope>NUCLEOTIDE SEQUENCE [LARGE SCALE GENOMIC DNA]</scope>
</reference>
<evidence type="ECO:0000256" key="7">
    <source>
        <dbReference type="ARBA" id="ARBA00022801"/>
    </source>
</evidence>
<evidence type="ECO:0000256" key="2">
    <source>
        <dbReference type="ARBA" id="ARBA00004555"/>
    </source>
</evidence>
<feature type="binding site" evidence="14">
    <location>
        <position position="120"/>
    </location>
    <ligand>
        <name>Zn(2+)</name>
        <dbReference type="ChEBI" id="CHEBI:29105"/>
    </ligand>
</feature>
<dbReference type="GO" id="GO:0017040">
    <property type="term" value="F:N-acylsphingosine amidohydrolase activity"/>
    <property type="evidence" value="ECO:0007669"/>
    <property type="project" value="UniProtKB-UniRule"/>
</dbReference>
<dbReference type="GO" id="GO:0046872">
    <property type="term" value="F:metal ion binding"/>
    <property type="evidence" value="ECO:0007669"/>
    <property type="project" value="UniProtKB-KW"/>
</dbReference>
<organism evidence="18 19">
    <name type="scientific">Olea europaea subsp. europaea</name>
    <dbReference type="NCBI Taxonomy" id="158383"/>
    <lineage>
        <taxon>Eukaryota</taxon>
        <taxon>Viridiplantae</taxon>
        <taxon>Streptophyta</taxon>
        <taxon>Embryophyta</taxon>
        <taxon>Tracheophyta</taxon>
        <taxon>Spermatophyta</taxon>
        <taxon>Magnoliopsida</taxon>
        <taxon>eudicotyledons</taxon>
        <taxon>Gunneridae</taxon>
        <taxon>Pentapetalae</taxon>
        <taxon>asterids</taxon>
        <taxon>lamiids</taxon>
        <taxon>Lamiales</taxon>
        <taxon>Oleaceae</taxon>
        <taxon>Oleeae</taxon>
        <taxon>Olea</taxon>
    </lineage>
</organism>
<evidence type="ECO:0000256" key="5">
    <source>
        <dbReference type="ARBA" id="ARBA00022525"/>
    </source>
</evidence>
<feature type="domain" description="Neutral/alkaline non-lysosomal ceramidase N-terminal" evidence="16">
    <location>
        <begin position="27"/>
        <end position="581"/>
    </location>
</feature>
<feature type="binding site" evidence="14">
    <location>
        <position position="230"/>
    </location>
    <ligand>
        <name>Zn(2+)</name>
        <dbReference type="ChEBI" id="CHEBI:29105"/>
    </ligand>
</feature>
<dbReference type="FunFam" id="2.60.40.2300:FF:000002">
    <property type="entry name" value="Neutral/alkaline non-lysosomal ceramidase"/>
    <property type="match status" value="1"/>
</dbReference>
<feature type="binding site" evidence="14">
    <location>
        <position position="552"/>
    </location>
    <ligand>
        <name>Zn(2+)</name>
        <dbReference type="ChEBI" id="CHEBI:29105"/>
    </ligand>
</feature>
<feature type="binding site" evidence="14">
    <location>
        <position position="509"/>
    </location>
    <ligand>
        <name>Zn(2+)</name>
        <dbReference type="ChEBI" id="CHEBI:29105"/>
    </ligand>
</feature>
<keyword evidence="6" id="KW-0732">Signal</keyword>
<dbReference type="EMBL" id="CACTIH010009342">
    <property type="protein sequence ID" value="CAA3029968.1"/>
    <property type="molecule type" value="Genomic_DNA"/>
</dbReference>
<dbReference type="InterPro" id="IPR006823">
    <property type="entry name" value="Ceramidase_alk"/>
</dbReference>
<dbReference type="OrthoDB" id="191371at2759"/>
<feature type="active site" description="Nucleophile" evidence="13">
    <location>
        <position position="324"/>
    </location>
</feature>
<evidence type="ECO:0000256" key="14">
    <source>
        <dbReference type="PIRSR" id="PIRSR606823-2"/>
    </source>
</evidence>
<dbReference type="InterPro" id="IPR031329">
    <property type="entry name" value="NEUT/ALK_ceramidase_N"/>
</dbReference>
<dbReference type="GO" id="GO:0005794">
    <property type="term" value="C:Golgi apparatus"/>
    <property type="evidence" value="ECO:0007669"/>
    <property type="project" value="UniProtKB-SubCell"/>
</dbReference>
<dbReference type="AlphaFoldDB" id="A0A8S0VDS1"/>
<comment type="subcellular location">
    <subcellularLocation>
        <location evidence="1">Endoplasmic reticulum</location>
    </subcellularLocation>
    <subcellularLocation>
        <location evidence="2">Golgi apparatus</location>
    </subcellularLocation>
    <subcellularLocation>
        <location evidence="3">Secreted</location>
    </subcellularLocation>
</comment>
<evidence type="ECO:0000256" key="13">
    <source>
        <dbReference type="PIRSR" id="PIRSR606823-1"/>
    </source>
</evidence>
<dbReference type="GO" id="GO:0005576">
    <property type="term" value="C:extracellular region"/>
    <property type="evidence" value="ECO:0007669"/>
    <property type="project" value="UniProtKB-SubCell"/>
</dbReference>
<gene>
    <name evidence="18" type="ORF">OLEA9_A043878</name>
</gene>
<keyword evidence="19" id="KW-1185">Reference proteome</keyword>
<keyword evidence="14" id="KW-0479">Metal-binding</keyword>
<feature type="domain" description="Neutral/alkaline non-lysosomal ceramidase C-terminal" evidence="17">
    <location>
        <begin position="583"/>
        <end position="747"/>
    </location>
</feature>
<dbReference type="EC" id="3.5.1.23" evidence="15"/>
<evidence type="ECO:0000313" key="19">
    <source>
        <dbReference type="Proteomes" id="UP000594638"/>
    </source>
</evidence>
<evidence type="ECO:0000256" key="12">
    <source>
        <dbReference type="ARBA" id="ARBA00048057"/>
    </source>
</evidence>
<evidence type="ECO:0000256" key="9">
    <source>
        <dbReference type="ARBA" id="ARBA00022919"/>
    </source>
</evidence>
<dbReference type="GO" id="GO:0046512">
    <property type="term" value="P:sphingosine biosynthetic process"/>
    <property type="evidence" value="ECO:0007669"/>
    <property type="project" value="TreeGrafter"/>
</dbReference>
<keyword evidence="10" id="KW-0333">Golgi apparatus</keyword>
<keyword evidence="15" id="KW-0443">Lipid metabolism</keyword>
<evidence type="ECO:0000256" key="4">
    <source>
        <dbReference type="ARBA" id="ARBA00009835"/>
    </source>
</evidence>
<keyword evidence="7 15" id="KW-0378">Hydrolase</keyword>
<comment type="similarity">
    <text evidence="4 15">Belongs to the neutral ceramidase family.</text>
</comment>
<keyword evidence="11" id="KW-0325">Glycoprotein</keyword>
<dbReference type="GO" id="GO:0046514">
    <property type="term" value="P:ceramide catabolic process"/>
    <property type="evidence" value="ECO:0007669"/>
    <property type="project" value="InterPro"/>
</dbReference>
<keyword evidence="9 15" id="KW-0746">Sphingolipid metabolism</keyword>
<keyword evidence="8" id="KW-0256">Endoplasmic reticulum</keyword>
<dbReference type="GO" id="GO:0005783">
    <property type="term" value="C:endoplasmic reticulum"/>
    <property type="evidence" value="ECO:0007669"/>
    <property type="project" value="UniProtKB-SubCell"/>
</dbReference>
<sequence>MYWRWELGLTYLCSVIGSLIFVANGEYLIGLGSFDMTGPAADVNMMGYANFQQVTAGIHFRLRARTFIVAESEEDGARFAFVNLDAGMASQLVTIKLLERLKSRYGDLYKEDNVAISGTHTHAGPGGYLQYVTYSVTSLGFVPQSFEALVTAIELSIVQAHDNLKPGSIFINTGDVENAGINRSPSAYLFNPSEERARYPRDVDTLMTLLKFVDKPSGKSVGAFNWHATHGTSMSRDNKLISGDNKGAAARFFEDWFVGSNANASTTIDRRPNSLSKMLKKASIIKATGGQECTKNASQSSKVRKYNGSRFIGAFCQSNVGDVSPNVLGAFCLDSGKPCDFNHSSCHGNDQLCVGRGPGYPDEILSTKIIGERQFQKAVDLFTSAKEEITGKIDYRLVYLNFTNIEVVLEGNQVVKTCPAALGPGFAAGTTDGPGVFGFQQGDTEINEFWKTVRDAIKEPSQYQVDCQKPKTVLLDTGEMDWPYPWAPSILPIQILRLGKLIILSVPGEFTTMAGRRLREAVKETLTSNGNGEFDNDTHVVIAGLSNTYSQYIATFEEYKQQRYEAASTLYGPHTLSAYIQEFKKLAQALARGNRTVAKGPSPPDLSSVQLTFLQDPSGDSPPPGVKFGDIKQDVKTGSFKKGDRINATFWSANPRYDLLTEGTFAVVEMLQGGKWVPEYDDDDFCLYFQWDPKLDFSGNFGFATMEWEVPEEASPGVYRFRHYGSFKKTKDSPIKYFTGASSGFTIS</sequence>
<dbReference type="GO" id="GO:0034599">
    <property type="term" value="P:cellular response to oxidative stress"/>
    <property type="evidence" value="ECO:0007669"/>
    <property type="project" value="UniProtKB-ARBA"/>
</dbReference>
<dbReference type="Pfam" id="PF04734">
    <property type="entry name" value="Ceramidase_alk"/>
    <property type="match status" value="1"/>
</dbReference>
<dbReference type="PANTHER" id="PTHR12670">
    <property type="entry name" value="CERAMIDASE"/>
    <property type="match status" value="1"/>
</dbReference>
<dbReference type="PANTHER" id="PTHR12670:SF13">
    <property type="entry name" value="NEUTRAL CERAMIDASE"/>
    <property type="match status" value="1"/>
</dbReference>
<evidence type="ECO:0000313" key="18">
    <source>
        <dbReference type="EMBL" id="CAA3029968.1"/>
    </source>
</evidence>
<comment type="caution">
    <text evidence="18">The sequence shown here is derived from an EMBL/GenBank/DDBJ whole genome shotgun (WGS) entry which is preliminary data.</text>
</comment>
<keyword evidence="14" id="KW-0862">Zinc</keyword>
<dbReference type="Gene3D" id="2.60.40.2300">
    <property type="entry name" value="Neutral/alkaline non-lysosomal ceramidase, C-terminal domain"/>
    <property type="match status" value="1"/>
</dbReference>
<keyword evidence="5" id="KW-0964">Secreted</keyword>
<evidence type="ECO:0000259" key="16">
    <source>
        <dbReference type="Pfam" id="PF04734"/>
    </source>
</evidence>
<evidence type="ECO:0000256" key="10">
    <source>
        <dbReference type="ARBA" id="ARBA00023034"/>
    </source>
</evidence>
<protein>
    <recommendedName>
        <fullName evidence="15">Neutral ceramidase</fullName>
        <ecNumber evidence="15">3.5.1.23</ecNumber>
    </recommendedName>
</protein>
<dbReference type="InterPro" id="IPR031331">
    <property type="entry name" value="NEUT/ALK_ceramidase_C"/>
</dbReference>
<name>A0A8S0VDS1_OLEEU</name>
<dbReference type="Pfam" id="PF17048">
    <property type="entry name" value="Ceramidse_alk_C"/>
    <property type="match status" value="1"/>
</dbReference>
<dbReference type="Gramene" id="OE9A043878T1">
    <property type="protein sequence ID" value="OE9A043878C1"/>
    <property type="gene ID" value="OE9A043878"/>
</dbReference>
<dbReference type="Proteomes" id="UP000594638">
    <property type="component" value="Unassembled WGS sequence"/>
</dbReference>
<proteinExistence type="inferred from homology"/>
<dbReference type="InterPro" id="IPR038445">
    <property type="entry name" value="NCDase_C_sf"/>
</dbReference>
<dbReference type="GO" id="GO:0016020">
    <property type="term" value="C:membrane"/>
    <property type="evidence" value="ECO:0007669"/>
    <property type="project" value="GOC"/>
</dbReference>
<evidence type="ECO:0000256" key="6">
    <source>
        <dbReference type="ARBA" id="ARBA00022729"/>
    </source>
</evidence>
<evidence type="ECO:0000256" key="15">
    <source>
        <dbReference type="RuleBase" id="RU366019"/>
    </source>
</evidence>